<protein>
    <submittedName>
        <fullName evidence="2">Uncharacterized protein</fullName>
    </submittedName>
</protein>
<accession>A0A0M3I4D9</accession>
<sequence length="94" mass="10199">MVGSGKNIKQHELIHAMRIGSGKFVHPTMTMREGGGITSIPLVLTKPPLIPVSREYVRVGKAALCTDAAPILRCKTINDLSSSHDSSTPEFMLR</sequence>
<dbReference type="WBParaSite" id="ALUE_0001163201-mRNA-1">
    <property type="protein sequence ID" value="ALUE_0001163201-mRNA-1"/>
    <property type="gene ID" value="ALUE_0001163201"/>
</dbReference>
<proteinExistence type="predicted"/>
<evidence type="ECO:0000313" key="1">
    <source>
        <dbReference type="Proteomes" id="UP000036681"/>
    </source>
</evidence>
<keyword evidence="1" id="KW-1185">Reference proteome</keyword>
<dbReference type="AlphaFoldDB" id="A0A0M3I4D9"/>
<organism evidence="1 2">
    <name type="scientific">Ascaris lumbricoides</name>
    <name type="common">Giant roundworm</name>
    <dbReference type="NCBI Taxonomy" id="6252"/>
    <lineage>
        <taxon>Eukaryota</taxon>
        <taxon>Metazoa</taxon>
        <taxon>Ecdysozoa</taxon>
        <taxon>Nematoda</taxon>
        <taxon>Chromadorea</taxon>
        <taxon>Rhabditida</taxon>
        <taxon>Spirurina</taxon>
        <taxon>Ascaridomorpha</taxon>
        <taxon>Ascaridoidea</taxon>
        <taxon>Ascarididae</taxon>
        <taxon>Ascaris</taxon>
    </lineage>
</organism>
<dbReference type="Proteomes" id="UP000036681">
    <property type="component" value="Unplaced"/>
</dbReference>
<evidence type="ECO:0000313" key="2">
    <source>
        <dbReference type="WBParaSite" id="ALUE_0001163201-mRNA-1"/>
    </source>
</evidence>
<reference evidence="2" key="1">
    <citation type="submission" date="2017-02" db="UniProtKB">
        <authorList>
            <consortium name="WormBaseParasite"/>
        </authorList>
    </citation>
    <scope>IDENTIFICATION</scope>
</reference>
<name>A0A0M3I4D9_ASCLU</name>